<dbReference type="VEuPathDB" id="FungiDB:QG37_02224"/>
<dbReference type="VEuPathDB" id="FungiDB:CJI96_0000751"/>
<evidence type="ECO:0000256" key="7">
    <source>
        <dbReference type="ARBA" id="ARBA00022741"/>
    </source>
</evidence>
<dbReference type="GO" id="GO:0005524">
    <property type="term" value="F:ATP binding"/>
    <property type="evidence" value="ECO:0007669"/>
    <property type="project" value="UniProtKB-KW"/>
</dbReference>
<dbReference type="Proteomes" id="UP000230249">
    <property type="component" value="Unassembled WGS sequence"/>
</dbReference>
<organism evidence="15">
    <name type="scientific">Candidozyma auris</name>
    <name type="common">Yeast</name>
    <name type="synonym">Candida auris</name>
    <dbReference type="NCBI Taxonomy" id="498019"/>
    <lineage>
        <taxon>Eukaryota</taxon>
        <taxon>Fungi</taxon>
        <taxon>Dikarya</taxon>
        <taxon>Ascomycota</taxon>
        <taxon>Saccharomycotina</taxon>
        <taxon>Pichiomycetes</taxon>
        <taxon>Metschnikowiaceae</taxon>
        <taxon>Candidozyma</taxon>
    </lineage>
</organism>
<dbReference type="OMA" id="EEFVQWS"/>
<reference evidence="14" key="4">
    <citation type="submission" date="2024-03" db="EMBL/GenBank/DDBJ databases">
        <title>Improved genome assembly of Candida auris strain B8441 and annotation of B11205.</title>
        <authorList>
            <person name="Cauldron N.C."/>
            <person name="Shea T."/>
            <person name="Cuomo C.A."/>
        </authorList>
    </citation>
    <scope>NUCLEOTIDE SEQUENCE</scope>
    <source>
        <strain evidence="14">B8441</strain>
    </source>
</reference>
<keyword evidence="8" id="KW-0274">FAD</keyword>
<dbReference type="AlphaFoldDB" id="A0A2H0ZL45"/>
<dbReference type="CDD" id="cd23948">
    <property type="entry name" value="FAD_synthase"/>
    <property type="match status" value="1"/>
</dbReference>
<dbReference type="PANTHER" id="PTHR23293:SF9">
    <property type="entry name" value="FAD SYNTHASE"/>
    <property type="match status" value="1"/>
</dbReference>
<dbReference type="Pfam" id="PF01507">
    <property type="entry name" value="PAPS_reduct"/>
    <property type="match status" value="2"/>
</dbReference>
<feature type="domain" description="Phosphoadenosine phosphosulphate reductase" evidence="13">
    <location>
        <begin position="76"/>
        <end position="154"/>
    </location>
</feature>
<comment type="caution">
    <text evidence="15">The sequence shown here is derived from an EMBL/GenBank/DDBJ whole genome shotgun (WGS) entry which is preliminary data.</text>
</comment>
<dbReference type="STRING" id="498019.A0A2H0ZL45"/>
<dbReference type="GO" id="GO:0006747">
    <property type="term" value="P:FAD biosynthetic process"/>
    <property type="evidence" value="ECO:0007669"/>
    <property type="project" value="TreeGrafter"/>
</dbReference>
<dbReference type="VEuPathDB" id="FungiDB:QG37_02225"/>
<evidence type="ECO:0000256" key="3">
    <source>
        <dbReference type="ARBA" id="ARBA00022630"/>
    </source>
</evidence>
<evidence type="ECO:0000256" key="5">
    <source>
        <dbReference type="ARBA" id="ARBA00022679"/>
    </source>
</evidence>
<keyword evidence="4" id="KW-0288">FMN</keyword>
<proteinExistence type="predicted"/>
<comment type="pathway">
    <text evidence="1">Cofactor biosynthesis; FAD biosynthesis; FAD from FMN: step 1/1.</text>
</comment>
<protein>
    <recommendedName>
        <fullName evidence="2">FAD synthase</fullName>
        <ecNumber evidence="2">2.7.7.2</ecNumber>
    </recommendedName>
    <alternativeName>
        <fullName evidence="10">FAD pyrophosphorylase</fullName>
    </alternativeName>
    <alternativeName>
        <fullName evidence="11">FMN adenylyltransferase</fullName>
    </alternativeName>
</protein>
<dbReference type="EMBL" id="PEKT02000007">
    <property type="protein sequence ID" value="PIS51336.1"/>
    <property type="molecule type" value="Genomic_DNA"/>
</dbReference>
<keyword evidence="7" id="KW-0547">Nucleotide-binding</keyword>
<dbReference type="SUPFAM" id="SSF52402">
    <property type="entry name" value="Adenine nucleotide alpha hydrolases-like"/>
    <property type="match status" value="1"/>
</dbReference>
<name>A0A2H0ZL45_CANAR</name>
<feature type="domain" description="Phosphoadenosine phosphosulphate reductase" evidence="13">
    <location>
        <begin position="163"/>
        <end position="244"/>
    </location>
</feature>
<evidence type="ECO:0000259" key="13">
    <source>
        <dbReference type="Pfam" id="PF01507"/>
    </source>
</evidence>
<sequence>MTQKQHRELCSFLVRCEQAYNLVHDFLNDTLPHGMISARARGYTYRPQRRSIVKEKVKKSLEVLEACIERHNIEEIAISYNGGKDCLVMLILLLATIHKRFSSETFTNPSLNLLPKDYRLDSIYINSEEPFPEVSKFIIDSTEYYSLNPITIKSTLKEGFQTYLDENPKIKTIVVGIRYADPYGSMLQYEQTTDDGWPKFLRIHPILHWHYVDIWDFIIGCDLDYCPLYDKGYTSIGGVDTTTPNEFLKIGNKFLPAYMLEEYADERERLGRNSKQRK</sequence>
<evidence type="ECO:0000256" key="11">
    <source>
        <dbReference type="ARBA" id="ARBA00031871"/>
    </source>
</evidence>
<accession>A0A2H0ZL45</accession>
<dbReference type="Gene3D" id="3.40.50.620">
    <property type="entry name" value="HUPs"/>
    <property type="match status" value="1"/>
</dbReference>
<keyword evidence="9" id="KW-0067">ATP-binding</keyword>
<keyword evidence="6" id="KW-0548">Nucleotidyltransferase</keyword>
<dbReference type="GO" id="GO:0003919">
    <property type="term" value="F:FMN adenylyltransferase activity"/>
    <property type="evidence" value="ECO:0007669"/>
    <property type="project" value="UniProtKB-EC"/>
</dbReference>
<reference evidence="15 16" key="1">
    <citation type="journal article" date="2017" name="Clin. Infect. Dis.">
        <title>Simultaneous emergence of multidrug-resistant Candida auris on 3 continents confirmed by whole-genome sequencing and epidemiological analyses.</title>
        <authorList>
            <person name="Lockhart S.R."/>
            <person name="Etienne K.A."/>
            <person name="Vallabhaneni S."/>
            <person name="Farooqi J."/>
            <person name="Chowdhary A."/>
            <person name="Govender N.P."/>
            <person name="Colombo A.L."/>
            <person name="Calvo B."/>
            <person name="Cuomo C.A."/>
            <person name="Desjardins C.A."/>
            <person name="Berkow E.L."/>
            <person name="Castanheira M."/>
            <person name="Magobo R.E."/>
            <person name="Jabeen K."/>
            <person name="Asghar R.J."/>
            <person name="Meis J.F."/>
            <person name="Jackson B."/>
            <person name="Chiller T."/>
            <person name="Litvintseva A.P."/>
        </authorList>
    </citation>
    <scope>NUCLEOTIDE SEQUENCE [LARGE SCALE GENOMIC DNA]</scope>
    <source>
        <strain evidence="15 16">B8441</strain>
    </source>
</reference>
<comment type="catalytic activity">
    <reaction evidence="12">
        <text>FMN + ATP + H(+) = FAD + diphosphate</text>
        <dbReference type="Rhea" id="RHEA:17237"/>
        <dbReference type="ChEBI" id="CHEBI:15378"/>
        <dbReference type="ChEBI" id="CHEBI:30616"/>
        <dbReference type="ChEBI" id="CHEBI:33019"/>
        <dbReference type="ChEBI" id="CHEBI:57692"/>
        <dbReference type="ChEBI" id="CHEBI:58210"/>
        <dbReference type="EC" id="2.7.7.2"/>
    </reaction>
</comment>
<evidence type="ECO:0000256" key="10">
    <source>
        <dbReference type="ARBA" id="ARBA00031145"/>
    </source>
</evidence>
<evidence type="ECO:0000256" key="1">
    <source>
        <dbReference type="ARBA" id="ARBA00004726"/>
    </source>
</evidence>
<dbReference type="VEuPathDB" id="FungiDB:B9J08_002914"/>
<evidence type="ECO:0000313" key="15">
    <source>
        <dbReference type="EMBL" id="PIS51336.1"/>
    </source>
</evidence>
<dbReference type="InterPro" id="IPR014729">
    <property type="entry name" value="Rossmann-like_a/b/a_fold"/>
</dbReference>
<evidence type="ECO:0000256" key="9">
    <source>
        <dbReference type="ARBA" id="ARBA00022840"/>
    </source>
</evidence>
<keyword evidence="3" id="KW-0285">Flavoprotein</keyword>
<reference evidence="15" key="2">
    <citation type="submission" date="2017-11" db="EMBL/GenBank/DDBJ databases">
        <title>Candida auris genome assembly and annotation.</title>
        <authorList>
            <person name="Munoz J.F."/>
            <person name="Gade L.G."/>
            <person name="Chow N.A."/>
            <person name="Litvintseva A.P."/>
            <person name="Loparev V.N."/>
            <person name="Cuomo C.A."/>
        </authorList>
    </citation>
    <scope>NUCLEOTIDE SEQUENCE</scope>
    <source>
        <strain evidence="15">B8441</strain>
    </source>
</reference>
<dbReference type="EMBL" id="PEKT03000001">
    <property type="protein sequence ID" value="KAK8442442.1"/>
    <property type="molecule type" value="Genomic_DNA"/>
</dbReference>
<evidence type="ECO:0000256" key="12">
    <source>
        <dbReference type="ARBA" id="ARBA00049494"/>
    </source>
</evidence>
<dbReference type="VEuPathDB" id="FungiDB:CJJ07_001033"/>
<dbReference type="EC" id="2.7.7.2" evidence="2"/>
<keyword evidence="16" id="KW-1185">Reference proteome</keyword>
<accession>A0A5Q7YBQ3</accession>
<evidence type="ECO:0000256" key="4">
    <source>
        <dbReference type="ARBA" id="ARBA00022643"/>
    </source>
</evidence>
<reference evidence="14 16" key="3">
    <citation type="journal article" date="2018" name="Nat. Commun.">
        <title>Genomic insights into multidrug-resistance, mating and virulence in Candida auris and related emerging species.</title>
        <authorList>
            <person name="Munoz J.F."/>
            <person name="Gade L."/>
            <person name="Chow N.A."/>
            <person name="Loparev V.N."/>
            <person name="Juieng P."/>
            <person name="Berkow E.L."/>
            <person name="Farrer R.A."/>
            <person name="Litvintseva A.P."/>
            <person name="Cuomo C.A."/>
        </authorList>
    </citation>
    <scope>GENOME REANNOTATION</scope>
    <source>
        <strain evidence="14 16">B8441</strain>
    </source>
</reference>
<evidence type="ECO:0000256" key="8">
    <source>
        <dbReference type="ARBA" id="ARBA00022827"/>
    </source>
</evidence>
<evidence type="ECO:0000256" key="6">
    <source>
        <dbReference type="ARBA" id="ARBA00022695"/>
    </source>
</evidence>
<dbReference type="VEuPathDB" id="FungiDB:CJJ09_001184"/>
<evidence type="ECO:0000313" key="16">
    <source>
        <dbReference type="Proteomes" id="UP000230249"/>
    </source>
</evidence>
<gene>
    <name evidence="15" type="ORF">B9J08_002914</name>
    <name evidence="14" type="ORF">B9J08_00772</name>
</gene>
<evidence type="ECO:0000256" key="2">
    <source>
        <dbReference type="ARBA" id="ARBA00012393"/>
    </source>
</evidence>
<keyword evidence="5" id="KW-0808">Transferase</keyword>
<dbReference type="InterPro" id="IPR002500">
    <property type="entry name" value="PAPS_reduct_dom"/>
</dbReference>
<dbReference type="PANTHER" id="PTHR23293">
    <property type="entry name" value="FAD SYNTHETASE-RELATED FMN ADENYLYLTRANSFERASE"/>
    <property type="match status" value="1"/>
</dbReference>
<dbReference type="VEuPathDB" id="FungiDB:CJI97_002988"/>
<evidence type="ECO:0000313" key="14">
    <source>
        <dbReference type="EMBL" id="KAK8442442.1"/>
    </source>
</evidence>